<dbReference type="GO" id="GO:0008233">
    <property type="term" value="F:peptidase activity"/>
    <property type="evidence" value="ECO:0007669"/>
    <property type="project" value="UniProtKB-KW"/>
</dbReference>
<dbReference type="EMBL" id="JABEOV010000027">
    <property type="protein sequence ID" value="NNG55221.1"/>
    <property type="molecule type" value="Genomic_DNA"/>
</dbReference>
<protein>
    <submittedName>
        <fullName evidence="6">HK97 family phage prohead protease</fullName>
    </submittedName>
</protein>
<proteinExistence type="predicted"/>
<accession>A0A7Y7QTI1</accession>
<evidence type="ECO:0000313" key="8">
    <source>
        <dbReference type="Proteomes" id="UP000557656"/>
    </source>
</evidence>
<name>A0A7Y7QTI1_9SPHN</name>
<dbReference type="Pfam" id="PF04586">
    <property type="entry name" value="Peptidase_S78"/>
    <property type="match status" value="1"/>
</dbReference>
<evidence type="ECO:0000256" key="2">
    <source>
        <dbReference type="ARBA" id="ARBA00022670"/>
    </source>
</evidence>
<keyword evidence="2 6" id="KW-0645">Protease</keyword>
<feature type="domain" description="Prohead serine protease" evidence="4">
    <location>
        <begin position="65"/>
        <end position="161"/>
    </location>
</feature>
<evidence type="ECO:0000256" key="1">
    <source>
        <dbReference type="ARBA" id="ARBA00022612"/>
    </source>
</evidence>
<evidence type="ECO:0000313" key="7">
    <source>
        <dbReference type="Proteomes" id="UP000531581"/>
    </source>
</evidence>
<dbReference type="InterPro" id="IPR054613">
    <property type="entry name" value="Peptidase_S78_dom"/>
</dbReference>
<evidence type="ECO:0000256" key="3">
    <source>
        <dbReference type="ARBA" id="ARBA00022801"/>
    </source>
</evidence>
<sequence length="489" mass="51816">MDLLQQIRAKGGYHRSATVVRSGIDSTARTVELAFSSETDSVERWFGTEILGHAPGEVNLARLNNSAPILWNHDWDDQRGVIDNARIDSDGVGRALVRISRSPAGEQLFQDILDGIISKVSVGYSVEDMQLVEERNGVSVYRVTAWTPFEISMVSIPADDTVGVGRSLPTIHSARAAHLNEGNTPTMSIKAATQLTGLLATARQAVGGVPIGDRDGNPRHIFKMRAAAGGSFKLSSLVPDASQPGKVIPLSTALASHSLCVGLGSTVIVVPEASEGRTVNGELIFERRDIHFDVIAPAKFGRVADAQDAPVVQLPIARAYVDMDIMPMFGVRISLTRADARKFNDGELADSAVASLVMGIGRAVDEVMTGSILYNKPGPFGLRAAAAAGLSFSALRALLGTNGTGGGVAPDGTLRAGWGTVGDNTGILAELTDVLAETIIGDFSKSAIAIHEDIRLIADRTNTQGDLELTAWVGIQALLPRPDVFWVRG</sequence>
<evidence type="ECO:0000259" key="4">
    <source>
        <dbReference type="Pfam" id="PF04586"/>
    </source>
</evidence>
<keyword evidence="8" id="KW-1185">Reference proteome</keyword>
<dbReference type="RefSeq" id="WP_170171709.1">
    <property type="nucleotide sequence ID" value="NZ_JABEOV010000027.1"/>
</dbReference>
<dbReference type="EMBL" id="JABYQV010000003">
    <property type="protein sequence ID" value="NVP30427.1"/>
    <property type="molecule type" value="Genomic_DNA"/>
</dbReference>
<gene>
    <name evidence="5" type="ORF">HKX05_17900</name>
    <name evidence="6" type="ORF">HLV41_05175</name>
</gene>
<reference evidence="7 8" key="1">
    <citation type="submission" date="2020-05" db="EMBL/GenBank/DDBJ databases">
        <title>Draft Genome Sequences of Sphingomonas sp. Isolated from the International Space Station.</title>
        <authorList>
            <person name="Bijlani S."/>
            <person name="Singh N.K."/>
            <person name="Mason C.E."/>
            <person name="Wang C.C."/>
            <person name="Venkateswaran K."/>
        </authorList>
    </citation>
    <scope>NUCLEOTIDE SEQUENCE [LARGE SCALE GENOMIC DNA]</scope>
    <source>
        <strain evidence="5 8">IIF7SW-B5</strain>
        <strain evidence="6">ISS-IIF7SWP</strain>
    </source>
</reference>
<dbReference type="Proteomes" id="UP000531581">
    <property type="component" value="Unassembled WGS sequence"/>
</dbReference>
<dbReference type="AlphaFoldDB" id="A0A7Y7QTI1"/>
<dbReference type="Proteomes" id="UP000557656">
    <property type="component" value="Unassembled WGS sequence"/>
</dbReference>
<evidence type="ECO:0000313" key="5">
    <source>
        <dbReference type="EMBL" id="NNG55221.1"/>
    </source>
</evidence>
<evidence type="ECO:0000313" key="6">
    <source>
        <dbReference type="EMBL" id="NVP30427.1"/>
    </source>
</evidence>
<organism evidence="6 7">
    <name type="scientific">Sphingomonas sanguinis</name>
    <dbReference type="NCBI Taxonomy" id="33051"/>
    <lineage>
        <taxon>Bacteria</taxon>
        <taxon>Pseudomonadati</taxon>
        <taxon>Pseudomonadota</taxon>
        <taxon>Alphaproteobacteria</taxon>
        <taxon>Sphingomonadales</taxon>
        <taxon>Sphingomonadaceae</taxon>
        <taxon>Sphingomonas</taxon>
    </lineage>
</organism>
<comment type="caution">
    <text evidence="6">The sequence shown here is derived from an EMBL/GenBank/DDBJ whole genome shotgun (WGS) entry which is preliminary data.</text>
</comment>
<dbReference type="GO" id="GO:0006508">
    <property type="term" value="P:proteolysis"/>
    <property type="evidence" value="ECO:0007669"/>
    <property type="project" value="UniProtKB-KW"/>
</dbReference>
<keyword evidence="1" id="KW-1188">Viral release from host cell</keyword>
<keyword evidence="3" id="KW-0378">Hydrolase</keyword>